<keyword evidence="4" id="KW-0812">Transmembrane</keyword>
<sequence length="415" mass="46614">MSESMGRIQLKIGWVLLLVWLLGVGVLTTNYRSIAVTMEHVEELGNTIEELKGTLYLEPPYRMQSTDLQALDLQLIRSMSMQIESDNNANWLAPDIQQLLWTIERFTEQMQGLLDNDLELLAVAKQIQVSRSVYQSDSEIAQLYYRLSANVFEAIFSTDDMSPATFRDLDALYLLSIDLPDKQRQDLQRLLAKTSQVLGGFAQGSYFTEKLLTHSVHDQIAAVEDQYHSLIRSQLLLGIIFSGVVMLSQLVLWQGALGQKGWKQDEDSGISSESEENTDRVEFTKKRDISSFQIQEKNSLPSIDFDDMLESLNGDRESMCLLLDLFIQDHQHDVAKITTLITDAPEEAMRKAHSLKGVGGNLGAEALKQTAGNLEVAIQDDVSAIPSLLDQLDEHLTQAIKEAESFLEKEKSLTA</sequence>
<feature type="modified residue" description="Phosphohistidine" evidence="2">
    <location>
        <position position="353"/>
    </location>
</feature>
<evidence type="ECO:0000256" key="4">
    <source>
        <dbReference type="SAM" id="Phobius"/>
    </source>
</evidence>
<evidence type="ECO:0000313" key="6">
    <source>
        <dbReference type="EMBL" id="RJX68424.1"/>
    </source>
</evidence>
<evidence type="ECO:0000256" key="2">
    <source>
        <dbReference type="PROSITE-ProRule" id="PRU00110"/>
    </source>
</evidence>
<protein>
    <submittedName>
        <fullName evidence="6">Hpt domain-containing protein</fullName>
    </submittedName>
</protein>
<feature type="transmembrane region" description="Helical" evidence="4">
    <location>
        <begin position="12"/>
        <end position="31"/>
    </location>
</feature>
<keyword evidence="1" id="KW-0902">Two-component regulatory system</keyword>
<gene>
    <name evidence="6" type="ORF">DZ860_17155</name>
</gene>
<proteinExistence type="predicted"/>
<dbReference type="PROSITE" id="PS50894">
    <property type="entry name" value="HPT"/>
    <property type="match status" value="1"/>
</dbReference>
<dbReference type="GO" id="GO:0000160">
    <property type="term" value="P:phosphorelay signal transduction system"/>
    <property type="evidence" value="ECO:0007669"/>
    <property type="project" value="UniProtKB-KW"/>
</dbReference>
<accession>A0A3A6QEI6</accession>
<comment type="caution">
    <text evidence="6">The sequence shown here is derived from an EMBL/GenBank/DDBJ whole genome shotgun (WGS) entry which is preliminary data.</text>
</comment>
<dbReference type="AlphaFoldDB" id="A0A3A6QEI6"/>
<evidence type="ECO:0000256" key="3">
    <source>
        <dbReference type="SAM" id="MobiDB-lite"/>
    </source>
</evidence>
<evidence type="ECO:0000259" key="5">
    <source>
        <dbReference type="PROSITE" id="PS50894"/>
    </source>
</evidence>
<dbReference type="EMBL" id="QVMU01000020">
    <property type="protein sequence ID" value="RJX68424.1"/>
    <property type="molecule type" value="Genomic_DNA"/>
</dbReference>
<organism evidence="6 7">
    <name type="scientific">Vibrio sinensis</name>
    <dbReference type="NCBI Taxonomy" id="2302434"/>
    <lineage>
        <taxon>Bacteria</taxon>
        <taxon>Pseudomonadati</taxon>
        <taxon>Pseudomonadota</taxon>
        <taxon>Gammaproteobacteria</taxon>
        <taxon>Vibrionales</taxon>
        <taxon>Vibrionaceae</taxon>
        <taxon>Vibrio</taxon>
    </lineage>
</organism>
<dbReference type="GO" id="GO:0004672">
    <property type="term" value="F:protein kinase activity"/>
    <property type="evidence" value="ECO:0007669"/>
    <property type="project" value="UniProtKB-ARBA"/>
</dbReference>
<evidence type="ECO:0000256" key="1">
    <source>
        <dbReference type="ARBA" id="ARBA00023012"/>
    </source>
</evidence>
<dbReference type="SUPFAM" id="SSF47226">
    <property type="entry name" value="Histidine-containing phosphotransfer domain, HPT domain"/>
    <property type="match status" value="1"/>
</dbReference>
<keyword evidence="4" id="KW-1133">Transmembrane helix</keyword>
<feature type="region of interest" description="Disordered" evidence="3">
    <location>
        <begin position="262"/>
        <end position="282"/>
    </location>
</feature>
<keyword evidence="2" id="KW-0597">Phosphoprotein</keyword>
<dbReference type="Gene3D" id="1.20.120.160">
    <property type="entry name" value="HPT domain"/>
    <property type="match status" value="1"/>
</dbReference>
<dbReference type="CDD" id="cd00088">
    <property type="entry name" value="HPT"/>
    <property type="match status" value="1"/>
</dbReference>
<dbReference type="OrthoDB" id="5913787at2"/>
<keyword evidence="4" id="KW-0472">Membrane</keyword>
<dbReference type="InterPro" id="IPR036641">
    <property type="entry name" value="HPT_dom_sf"/>
</dbReference>
<reference evidence="6 7" key="1">
    <citation type="submission" date="2018-08" db="EMBL/GenBank/DDBJ databases">
        <title>Vibrio isolated from the Eastern China Marginal Seas.</title>
        <authorList>
            <person name="Li Y."/>
        </authorList>
    </citation>
    <scope>NUCLEOTIDE SEQUENCE [LARGE SCALE GENOMIC DNA]</scope>
    <source>
        <strain evidence="6 7">BEI233</strain>
    </source>
</reference>
<dbReference type="Proteomes" id="UP000273252">
    <property type="component" value="Unassembled WGS sequence"/>
</dbReference>
<keyword evidence="7" id="KW-1185">Reference proteome</keyword>
<dbReference type="Pfam" id="PF01627">
    <property type="entry name" value="Hpt"/>
    <property type="match status" value="1"/>
</dbReference>
<evidence type="ECO:0000313" key="7">
    <source>
        <dbReference type="Proteomes" id="UP000273252"/>
    </source>
</evidence>
<feature type="domain" description="HPt" evidence="5">
    <location>
        <begin position="315"/>
        <end position="406"/>
    </location>
</feature>
<name>A0A3A6QEI6_9VIBR</name>
<dbReference type="InterPro" id="IPR008207">
    <property type="entry name" value="Sig_transdc_His_kin_Hpt_dom"/>
</dbReference>
<dbReference type="RefSeq" id="WP_120033756.1">
    <property type="nucleotide sequence ID" value="NZ_QVMU01000020.1"/>
</dbReference>
<dbReference type="SMART" id="SM00073">
    <property type="entry name" value="HPT"/>
    <property type="match status" value="1"/>
</dbReference>